<organism evidence="1 2">
    <name type="scientific">Marivirga lumbricoides</name>
    <dbReference type="NCBI Taxonomy" id="1046115"/>
    <lineage>
        <taxon>Bacteria</taxon>
        <taxon>Pseudomonadati</taxon>
        <taxon>Bacteroidota</taxon>
        <taxon>Cytophagia</taxon>
        <taxon>Cytophagales</taxon>
        <taxon>Marivirgaceae</taxon>
        <taxon>Marivirga</taxon>
    </lineage>
</organism>
<dbReference type="InterPro" id="IPR050582">
    <property type="entry name" value="HAD-like_SerB"/>
</dbReference>
<name>A0ABQ1MKP8_9BACT</name>
<dbReference type="Proteomes" id="UP000636010">
    <property type="component" value="Unassembled WGS sequence"/>
</dbReference>
<dbReference type="Pfam" id="PF12710">
    <property type="entry name" value="HAD"/>
    <property type="match status" value="1"/>
</dbReference>
<proteinExistence type="predicted"/>
<sequence length="152" mass="17829">MQIGFIEKGKVKEKIWHYLLNSKAISSFQNKARFFSLNILPAFLYNEALQRIQYHRDLGDRIIVVSASAEEWLKPWCDINKLELIATKLEKKDGKLTGKMMTPNCKGPEKVKRVKEFLKIEDYSYISAYGDSAGDKEMLQLAHYPFYRKFRK</sequence>
<dbReference type="Gene3D" id="3.40.50.1000">
    <property type="entry name" value="HAD superfamily/HAD-like"/>
    <property type="match status" value="1"/>
</dbReference>
<accession>A0ABQ1MKP8</accession>
<reference evidence="2" key="1">
    <citation type="journal article" date="2019" name="Int. J. Syst. Evol. Microbiol.">
        <title>The Global Catalogue of Microorganisms (GCM) 10K type strain sequencing project: providing services to taxonomists for standard genome sequencing and annotation.</title>
        <authorList>
            <consortium name="The Broad Institute Genomics Platform"/>
            <consortium name="The Broad Institute Genome Sequencing Center for Infectious Disease"/>
            <person name="Wu L."/>
            <person name="Ma J."/>
        </authorList>
    </citation>
    <scope>NUCLEOTIDE SEQUENCE [LARGE SCALE GENOMIC DNA]</scope>
    <source>
        <strain evidence="2">CGMCC 1.10832</strain>
    </source>
</reference>
<dbReference type="NCBIfam" id="TIGR01488">
    <property type="entry name" value="HAD-SF-IB"/>
    <property type="match status" value="1"/>
</dbReference>
<evidence type="ECO:0000313" key="1">
    <source>
        <dbReference type="EMBL" id="GGC41883.1"/>
    </source>
</evidence>
<dbReference type="InterPro" id="IPR036412">
    <property type="entry name" value="HAD-like_sf"/>
</dbReference>
<evidence type="ECO:0008006" key="3">
    <source>
        <dbReference type="Google" id="ProtNLM"/>
    </source>
</evidence>
<dbReference type="SUPFAM" id="SSF56784">
    <property type="entry name" value="HAD-like"/>
    <property type="match status" value="1"/>
</dbReference>
<comment type="caution">
    <text evidence="1">The sequence shown here is derived from an EMBL/GenBank/DDBJ whole genome shotgun (WGS) entry which is preliminary data.</text>
</comment>
<dbReference type="EMBL" id="BMEC01000009">
    <property type="protein sequence ID" value="GGC41883.1"/>
    <property type="molecule type" value="Genomic_DNA"/>
</dbReference>
<keyword evidence="2" id="KW-1185">Reference proteome</keyword>
<dbReference type="PANTHER" id="PTHR43344">
    <property type="entry name" value="PHOSPHOSERINE PHOSPHATASE"/>
    <property type="match status" value="1"/>
</dbReference>
<gene>
    <name evidence="1" type="ORF">GCM10011506_29320</name>
</gene>
<evidence type="ECO:0000313" key="2">
    <source>
        <dbReference type="Proteomes" id="UP000636010"/>
    </source>
</evidence>
<dbReference type="InterPro" id="IPR023214">
    <property type="entry name" value="HAD_sf"/>
</dbReference>
<protein>
    <recommendedName>
        <fullName evidence="3">HAD-IB family hydrolase</fullName>
    </recommendedName>
</protein>